<organism evidence="3 4">
    <name type="scientific">Scheffersomyces spartinae</name>
    <dbReference type="NCBI Taxonomy" id="45513"/>
    <lineage>
        <taxon>Eukaryota</taxon>
        <taxon>Fungi</taxon>
        <taxon>Dikarya</taxon>
        <taxon>Ascomycota</taxon>
        <taxon>Saccharomycotina</taxon>
        <taxon>Pichiomycetes</taxon>
        <taxon>Debaryomycetaceae</taxon>
        <taxon>Scheffersomyces</taxon>
    </lineage>
</organism>
<dbReference type="OrthoDB" id="194139at2759"/>
<reference evidence="3" key="1">
    <citation type="submission" date="2021-03" db="EMBL/GenBank/DDBJ databases">
        <authorList>
            <person name="Palmer J.M."/>
        </authorList>
    </citation>
    <scope>NUCLEOTIDE SEQUENCE</scope>
    <source>
        <strain evidence="3">ARV_011</strain>
    </source>
</reference>
<feature type="region of interest" description="Disordered" evidence="1">
    <location>
        <begin position="364"/>
        <end position="388"/>
    </location>
</feature>
<dbReference type="GeneID" id="66114447"/>
<dbReference type="InterPro" id="IPR000717">
    <property type="entry name" value="PCI_dom"/>
</dbReference>
<name>A0A9P7V8U7_9ASCO</name>
<dbReference type="RefSeq" id="XP_043048516.1">
    <property type="nucleotide sequence ID" value="XM_043191884.1"/>
</dbReference>
<dbReference type="PANTHER" id="PTHR10678">
    <property type="entry name" value="26S PROTEASOME NON-ATPASE REGULATORY SUBUNIT 11/COP9 SIGNALOSOME COMPLEX SUBUNIT 2"/>
    <property type="match status" value="1"/>
</dbReference>
<dbReference type="EMBL" id="JAHMUF010000014">
    <property type="protein sequence ID" value="KAG7192967.1"/>
    <property type="molecule type" value="Genomic_DNA"/>
</dbReference>
<dbReference type="SMART" id="SM00753">
    <property type="entry name" value="PAM"/>
    <property type="match status" value="1"/>
</dbReference>
<keyword evidence="4" id="KW-1185">Reference proteome</keyword>
<proteinExistence type="predicted"/>
<sequence length="441" mass="50508">MISKLSLYLDNHQYENVPSLIKIIKEKLNNFDSEFKGLKLTYLPEVCAYEIEYLSQQRPLNINRLRQLHRESLRVSTVLTHPRILGIIKECGGRLKFYRDNFEKARLDFYEAFKCYDEVGSQLKNQILKYVILCSIVTDHEANPFESQETQAYTQLSDYENLVALYDAYECLNLRRLQEVINDFKLSSDPLASDDIFLKSTALILDNLKSKILVRILSSFKSISFDTLTRLLEIELNDLDKRITHLVSEGVIFDIMVDYVSKVIFTGVTSNNIVTVDASSVLTNTKILDGLKWFEFSDFVKSMNPKSTEMVTSTLSCIVYTFSDSGISEQLEEWLRVIVTGIPTKRRNGLSQKDQVLYELAVDSANNRKDDNNNNNNNNNNNIEGQNSSRALKNTNAGILGSALTMDDDEEEDPDQNEDTISPDKAIREWCNALNDIRRGF</sequence>
<evidence type="ECO:0000313" key="4">
    <source>
        <dbReference type="Proteomes" id="UP000790833"/>
    </source>
</evidence>
<dbReference type="Proteomes" id="UP000790833">
    <property type="component" value="Unassembled WGS sequence"/>
</dbReference>
<gene>
    <name evidence="3" type="ORF">KQ657_001073</name>
</gene>
<evidence type="ECO:0000313" key="3">
    <source>
        <dbReference type="EMBL" id="KAG7192967.1"/>
    </source>
</evidence>
<accession>A0A9P7V8U7</accession>
<evidence type="ECO:0000256" key="1">
    <source>
        <dbReference type="SAM" id="MobiDB-lite"/>
    </source>
</evidence>
<dbReference type="PROSITE" id="PS50250">
    <property type="entry name" value="PCI"/>
    <property type="match status" value="1"/>
</dbReference>
<feature type="compositionally biased region" description="Low complexity" evidence="1">
    <location>
        <begin position="373"/>
        <end position="382"/>
    </location>
</feature>
<evidence type="ECO:0000259" key="2">
    <source>
        <dbReference type="PROSITE" id="PS50250"/>
    </source>
</evidence>
<dbReference type="AlphaFoldDB" id="A0A9P7V8U7"/>
<dbReference type="Gene3D" id="1.25.40.570">
    <property type="match status" value="1"/>
</dbReference>
<comment type="caution">
    <text evidence="3">The sequence shown here is derived from an EMBL/GenBank/DDBJ whole genome shotgun (WGS) entry which is preliminary data.</text>
</comment>
<feature type="domain" description="PCI" evidence="2">
    <location>
        <begin position="101"/>
        <end position="270"/>
    </location>
</feature>
<protein>
    <recommendedName>
        <fullName evidence="2">PCI domain-containing protein</fullName>
    </recommendedName>
</protein>
<dbReference type="InterPro" id="IPR050871">
    <property type="entry name" value="26S_Proteasome/COP9_Components"/>
</dbReference>